<evidence type="ECO:0000256" key="4">
    <source>
        <dbReference type="ARBA" id="ARBA00022692"/>
    </source>
</evidence>
<comment type="caution">
    <text evidence="11">The sequence shown here is derived from an EMBL/GenBank/DDBJ whole genome shotgun (WGS) entry which is preliminary data.</text>
</comment>
<dbReference type="GO" id="GO:0006886">
    <property type="term" value="P:intracellular protein transport"/>
    <property type="evidence" value="ECO:0007669"/>
    <property type="project" value="InterPro"/>
</dbReference>
<evidence type="ECO:0000256" key="3">
    <source>
        <dbReference type="ARBA" id="ARBA00022448"/>
    </source>
</evidence>
<evidence type="ECO:0000256" key="7">
    <source>
        <dbReference type="ARBA" id="ARBA00022989"/>
    </source>
</evidence>
<evidence type="ECO:0000256" key="1">
    <source>
        <dbReference type="ARBA" id="ARBA00004389"/>
    </source>
</evidence>
<protein>
    <recommendedName>
        <fullName evidence="13">Protein translocase SEC61 complex gamma subunit, archaeal and eukaryotic</fullName>
    </recommendedName>
</protein>
<dbReference type="GO" id="GO:0005789">
    <property type="term" value="C:endoplasmic reticulum membrane"/>
    <property type="evidence" value="ECO:0007669"/>
    <property type="project" value="UniProtKB-SubCell"/>
</dbReference>
<feature type="transmembrane region" description="Helical" evidence="10">
    <location>
        <begin position="130"/>
        <end position="151"/>
    </location>
</feature>
<accession>A0A8H6DWZ8</accession>
<dbReference type="GO" id="GO:0008320">
    <property type="term" value="F:protein transmembrane transporter activity"/>
    <property type="evidence" value="ECO:0007669"/>
    <property type="project" value="InterPro"/>
</dbReference>
<dbReference type="HAMAP" id="MF_00422">
    <property type="entry name" value="SecE"/>
    <property type="match status" value="1"/>
</dbReference>
<dbReference type="AlphaFoldDB" id="A0A8H6DWZ8"/>
<dbReference type="PROSITE" id="PS01067">
    <property type="entry name" value="SECE_SEC61G"/>
    <property type="match status" value="1"/>
</dbReference>
<proteinExistence type="inferred from homology"/>
<sequence length="166" mass="18436">MGVRDEDVDAIARAASAASSVLGSPPTPVRFLRKARLPSSAGWQFTSSHPLSRDLSHPRYFDPTEQPFSYHNRTSVVMENIKEFAEYAMPRCTHNVAYDGLTIRHSMPAEFLKEGTLFMNRCTKPDKKEFIRISQAVGIGFLIMGVIGYVVKLVHIPVNNILVGGS</sequence>
<keyword evidence="4 10" id="KW-0812">Transmembrane</keyword>
<dbReference type="Pfam" id="PF00584">
    <property type="entry name" value="SecE"/>
    <property type="match status" value="1"/>
</dbReference>
<keyword evidence="8" id="KW-0811">Translocation</keyword>
<gene>
    <name evidence="11" type="ORF">GGP41_010621</name>
</gene>
<evidence type="ECO:0000256" key="5">
    <source>
        <dbReference type="ARBA" id="ARBA00022824"/>
    </source>
</evidence>
<organism evidence="11 12">
    <name type="scientific">Cochliobolus sativus</name>
    <name type="common">Common root rot and spot blotch fungus</name>
    <name type="synonym">Bipolaris sorokiniana</name>
    <dbReference type="NCBI Taxonomy" id="45130"/>
    <lineage>
        <taxon>Eukaryota</taxon>
        <taxon>Fungi</taxon>
        <taxon>Dikarya</taxon>
        <taxon>Ascomycota</taxon>
        <taxon>Pezizomycotina</taxon>
        <taxon>Dothideomycetes</taxon>
        <taxon>Pleosporomycetidae</taxon>
        <taxon>Pleosporales</taxon>
        <taxon>Pleosporineae</taxon>
        <taxon>Pleosporaceae</taxon>
        <taxon>Bipolaris</taxon>
    </lineage>
</organism>
<reference evidence="11" key="1">
    <citation type="submission" date="2019-11" db="EMBL/GenBank/DDBJ databases">
        <title>Bipolaris sorokiniana Genome sequencing.</title>
        <authorList>
            <person name="Wang H."/>
        </authorList>
    </citation>
    <scope>NUCLEOTIDE SEQUENCE</scope>
</reference>
<keyword evidence="3" id="KW-0813">Transport</keyword>
<dbReference type="InterPro" id="IPR001901">
    <property type="entry name" value="Translocase_SecE/Sec61-g"/>
</dbReference>
<evidence type="ECO:0000256" key="9">
    <source>
        <dbReference type="ARBA" id="ARBA00023136"/>
    </source>
</evidence>
<keyword evidence="9 10" id="KW-0472">Membrane</keyword>
<evidence type="ECO:0000256" key="10">
    <source>
        <dbReference type="SAM" id="Phobius"/>
    </source>
</evidence>
<dbReference type="SUPFAM" id="SSF103456">
    <property type="entry name" value="Preprotein translocase SecE subunit"/>
    <property type="match status" value="1"/>
</dbReference>
<dbReference type="NCBIfam" id="TIGR00327">
    <property type="entry name" value="secE_euk_arch"/>
    <property type="match status" value="1"/>
</dbReference>
<name>A0A8H6DWZ8_COCSA</name>
<comment type="subcellular location">
    <subcellularLocation>
        <location evidence="1">Endoplasmic reticulum membrane</location>
        <topology evidence="1">Single-pass membrane protein</topology>
    </subcellularLocation>
</comment>
<evidence type="ECO:0000256" key="6">
    <source>
        <dbReference type="ARBA" id="ARBA00022927"/>
    </source>
</evidence>
<dbReference type="InterPro" id="IPR008158">
    <property type="entry name" value="Translocase_Sec61-g"/>
</dbReference>
<dbReference type="EMBL" id="WNKQ01000006">
    <property type="protein sequence ID" value="KAF5850953.1"/>
    <property type="molecule type" value="Genomic_DNA"/>
</dbReference>
<keyword evidence="5" id="KW-0256">Endoplasmic reticulum</keyword>
<dbReference type="GO" id="GO:0006605">
    <property type="term" value="P:protein targeting"/>
    <property type="evidence" value="ECO:0007669"/>
    <property type="project" value="InterPro"/>
</dbReference>
<evidence type="ECO:0000313" key="11">
    <source>
        <dbReference type="EMBL" id="KAF5850953.1"/>
    </source>
</evidence>
<dbReference type="Proteomes" id="UP000624244">
    <property type="component" value="Unassembled WGS sequence"/>
</dbReference>
<comment type="similarity">
    <text evidence="2">Belongs to the SecE/SEC61-gamma family.</text>
</comment>
<evidence type="ECO:0000313" key="12">
    <source>
        <dbReference type="Proteomes" id="UP000624244"/>
    </source>
</evidence>
<keyword evidence="6" id="KW-0653">Protein transport</keyword>
<dbReference type="PANTHER" id="PTHR12309">
    <property type="entry name" value="SEC61 GAMMA SUBUNIT"/>
    <property type="match status" value="1"/>
</dbReference>
<evidence type="ECO:0000256" key="8">
    <source>
        <dbReference type="ARBA" id="ARBA00023010"/>
    </source>
</evidence>
<evidence type="ECO:0008006" key="13">
    <source>
        <dbReference type="Google" id="ProtNLM"/>
    </source>
</evidence>
<evidence type="ECO:0000256" key="2">
    <source>
        <dbReference type="ARBA" id="ARBA00008274"/>
    </source>
</evidence>
<keyword evidence="7 10" id="KW-1133">Transmembrane helix</keyword>
<dbReference type="Gene3D" id="1.20.5.820">
    <property type="entry name" value="Preprotein translocase SecE subunit"/>
    <property type="match status" value="1"/>
</dbReference>
<dbReference type="InterPro" id="IPR023391">
    <property type="entry name" value="Prot_translocase_SecE_dom_sf"/>
</dbReference>